<dbReference type="AlphaFoldDB" id="A0A8K0XT66"/>
<gene>
    <name evidence="4" type="ORF">BXZ70DRAFT_1005324</name>
</gene>
<feature type="transmembrane region" description="Helical" evidence="2">
    <location>
        <begin position="115"/>
        <end position="139"/>
    </location>
</feature>
<dbReference type="EMBL" id="JAEVFJ010000005">
    <property type="protein sequence ID" value="KAH8104822.1"/>
    <property type="molecule type" value="Genomic_DNA"/>
</dbReference>
<name>A0A8K0XT66_9AGAR</name>
<keyword evidence="2" id="KW-1133">Transmembrane helix</keyword>
<keyword evidence="2" id="KW-0812">Transmembrane</keyword>
<proteinExistence type="predicted"/>
<keyword evidence="5" id="KW-1185">Reference proteome</keyword>
<dbReference type="Proteomes" id="UP000813824">
    <property type="component" value="Unassembled WGS sequence"/>
</dbReference>
<sequence>MDLGPVYGAALVGIVIEGTLFGVTLLQTYTYYKHYPEDSLTMKLLVGILTALDSLHLIFCIRSVYWYLVINFGRWEILDEVTWTSILQADVNGLIGIIVQYFFTRRLWKMSNNWFLAAILSSEDFTLAWVLAIFTAYAFKLGKFSSFGSLTWITCTGLGSAAAADVIIAIAMVYYLSQKRTGIESTDSLVSTLMVYSVNTGLLTSILATSSVILFLTMQTNQIWMVVFWIMGKCYVNSFLASLNSREGLRNIGNGGSGFEMRRRDQGPGVYMGKKVCLHYHRVYRVNHADAQSLIQPSGNPLAVAIETRTEFRTDFDALGTKHNDQGWSPTSSAVDVPIQTEKKGSSPV</sequence>
<accession>A0A8K0XT66</accession>
<evidence type="ECO:0000313" key="4">
    <source>
        <dbReference type="EMBL" id="KAH8104822.1"/>
    </source>
</evidence>
<evidence type="ECO:0000313" key="5">
    <source>
        <dbReference type="Proteomes" id="UP000813824"/>
    </source>
</evidence>
<feature type="domain" description="DUF6534" evidence="3">
    <location>
        <begin position="161"/>
        <end position="247"/>
    </location>
</feature>
<evidence type="ECO:0000259" key="3">
    <source>
        <dbReference type="Pfam" id="PF20152"/>
    </source>
</evidence>
<dbReference type="PANTHER" id="PTHR40465:SF1">
    <property type="entry name" value="DUF6534 DOMAIN-CONTAINING PROTEIN"/>
    <property type="match status" value="1"/>
</dbReference>
<keyword evidence="2" id="KW-0472">Membrane</keyword>
<dbReference type="PANTHER" id="PTHR40465">
    <property type="entry name" value="CHROMOSOME 1, WHOLE GENOME SHOTGUN SEQUENCE"/>
    <property type="match status" value="1"/>
</dbReference>
<dbReference type="OrthoDB" id="2738831at2759"/>
<comment type="caution">
    <text evidence="4">The sequence shown here is derived from an EMBL/GenBank/DDBJ whole genome shotgun (WGS) entry which is preliminary data.</text>
</comment>
<dbReference type="InterPro" id="IPR045339">
    <property type="entry name" value="DUF6534"/>
</dbReference>
<feature type="transmembrane region" description="Helical" evidence="2">
    <location>
        <begin position="222"/>
        <end position="243"/>
    </location>
</feature>
<feature type="transmembrane region" description="Helical" evidence="2">
    <location>
        <begin position="6"/>
        <end position="32"/>
    </location>
</feature>
<reference evidence="4" key="1">
    <citation type="journal article" date="2021" name="New Phytol.">
        <title>Evolutionary innovations through gain and loss of genes in the ectomycorrhizal Boletales.</title>
        <authorList>
            <person name="Wu G."/>
            <person name="Miyauchi S."/>
            <person name="Morin E."/>
            <person name="Kuo A."/>
            <person name="Drula E."/>
            <person name="Varga T."/>
            <person name="Kohler A."/>
            <person name="Feng B."/>
            <person name="Cao Y."/>
            <person name="Lipzen A."/>
            <person name="Daum C."/>
            <person name="Hundley H."/>
            <person name="Pangilinan J."/>
            <person name="Johnson J."/>
            <person name="Barry K."/>
            <person name="LaButti K."/>
            <person name="Ng V."/>
            <person name="Ahrendt S."/>
            <person name="Min B."/>
            <person name="Choi I.G."/>
            <person name="Park H."/>
            <person name="Plett J.M."/>
            <person name="Magnuson J."/>
            <person name="Spatafora J.W."/>
            <person name="Nagy L.G."/>
            <person name="Henrissat B."/>
            <person name="Grigoriev I.V."/>
            <person name="Yang Z.L."/>
            <person name="Xu J."/>
            <person name="Martin F.M."/>
        </authorList>
    </citation>
    <scope>NUCLEOTIDE SEQUENCE</scope>
    <source>
        <strain evidence="4">KKN 215</strain>
    </source>
</reference>
<organism evidence="4 5">
    <name type="scientific">Cristinia sonorae</name>
    <dbReference type="NCBI Taxonomy" id="1940300"/>
    <lineage>
        <taxon>Eukaryota</taxon>
        <taxon>Fungi</taxon>
        <taxon>Dikarya</taxon>
        <taxon>Basidiomycota</taxon>
        <taxon>Agaricomycotina</taxon>
        <taxon>Agaricomycetes</taxon>
        <taxon>Agaricomycetidae</taxon>
        <taxon>Agaricales</taxon>
        <taxon>Pleurotineae</taxon>
        <taxon>Stephanosporaceae</taxon>
        <taxon>Cristinia</taxon>
    </lineage>
</organism>
<evidence type="ECO:0000256" key="1">
    <source>
        <dbReference type="SAM" id="MobiDB-lite"/>
    </source>
</evidence>
<feature type="transmembrane region" description="Helical" evidence="2">
    <location>
        <begin position="189"/>
        <end position="216"/>
    </location>
</feature>
<dbReference type="Pfam" id="PF20152">
    <property type="entry name" value="DUF6534"/>
    <property type="match status" value="1"/>
</dbReference>
<protein>
    <recommendedName>
        <fullName evidence="3">DUF6534 domain-containing protein</fullName>
    </recommendedName>
</protein>
<evidence type="ECO:0000256" key="2">
    <source>
        <dbReference type="SAM" id="Phobius"/>
    </source>
</evidence>
<feature type="region of interest" description="Disordered" evidence="1">
    <location>
        <begin position="320"/>
        <end position="349"/>
    </location>
</feature>
<feature type="transmembrane region" description="Helical" evidence="2">
    <location>
        <begin position="81"/>
        <end position="103"/>
    </location>
</feature>
<feature type="transmembrane region" description="Helical" evidence="2">
    <location>
        <begin position="151"/>
        <end position="177"/>
    </location>
</feature>
<feature type="transmembrane region" description="Helical" evidence="2">
    <location>
        <begin position="44"/>
        <end position="69"/>
    </location>
</feature>